<keyword evidence="3 4" id="KW-0732">Signal</keyword>
<feature type="chain" id="PRO_5017310525" evidence="4">
    <location>
        <begin position="20"/>
        <end position="347"/>
    </location>
</feature>
<evidence type="ECO:0000259" key="5">
    <source>
        <dbReference type="Pfam" id="PF13407"/>
    </source>
</evidence>
<dbReference type="SUPFAM" id="SSF53822">
    <property type="entry name" value="Periplasmic binding protein-like I"/>
    <property type="match status" value="1"/>
</dbReference>
<evidence type="ECO:0000256" key="2">
    <source>
        <dbReference type="ARBA" id="ARBA00007639"/>
    </source>
</evidence>
<evidence type="ECO:0000256" key="4">
    <source>
        <dbReference type="SAM" id="SignalP"/>
    </source>
</evidence>
<sequence length="347" mass="38646">MLKTVFFTICLFCLPSVFAKQSIIFINPGHADTNVTGPFWFEVSQLMRDAAKDFDFDLTIHYANRNHIEMKSLVAKALKAKPDMLILVDEKSVLTQQLLSLKHISMPIYFLLNRPSEQELKQLIDHGINIAGSVVPDNKQAGQLLADKLIEQTQHAANIFAINGDYTTHAALDREQGLEQSVQTHDNATITAKTVANWSTTQAYRQSLGYFRHQPSINIVWAANDAMAIGAIAALDELNKRKDVWVGAINWPLSVVAEKIDVTIGGHVTLGAFALVNIYDLLNKHATGPMHHEMAIFSQHNEQTLKLVEQIHSDNLAINFRVFSKANKNPLPFSVESLLLEATKSAL</sequence>
<proteinExistence type="inferred from homology"/>
<comment type="caution">
    <text evidence="6">The sequence shown here is derived from an EMBL/GenBank/DDBJ whole genome shotgun (WGS) entry which is preliminary data.</text>
</comment>
<dbReference type="EMBL" id="QYSE01000002">
    <property type="protein sequence ID" value="RJF35548.1"/>
    <property type="molecule type" value="Genomic_DNA"/>
</dbReference>
<feature type="signal peptide" evidence="4">
    <location>
        <begin position="1"/>
        <end position="19"/>
    </location>
</feature>
<dbReference type="Pfam" id="PF13407">
    <property type="entry name" value="Peripla_BP_4"/>
    <property type="match status" value="1"/>
</dbReference>
<dbReference type="PANTHER" id="PTHR46847:SF2">
    <property type="entry name" value="ABC TRANSPORTER SUGAR-BINDING PROTEIN"/>
    <property type="match status" value="1"/>
</dbReference>
<feature type="domain" description="Periplasmic binding protein" evidence="5">
    <location>
        <begin position="37"/>
        <end position="247"/>
    </location>
</feature>
<dbReference type="InterPro" id="IPR025997">
    <property type="entry name" value="SBP_2_dom"/>
</dbReference>
<comment type="subcellular location">
    <subcellularLocation>
        <location evidence="1">Cell envelope</location>
    </subcellularLocation>
</comment>
<dbReference type="CDD" id="cd06324">
    <property type="entry name" value="PBP1_ABC_sugar_binding-like"/>
    <property type="match status" value="1"/>
</dbReference>
<evidence type="ECO:0000256" key="3">
    <source>
        <dbReference type="ARBA" id="ARBA00022729"/>
    </source>
</evidence>
<evidence type="ECO:0000256" key="1">
    <source>
        <dbReference type="ARBA" id="ARBA00004196"/>
    </source>
</evidence>
<dbReference type="GO" id="GO:0030313">
    <property type="term" value="C:cell envelope"/>
    <property type="evidence" value="ECO:0007669"/>
    <property type="project" value="UniProtKB-SubCell"/>
</dbReference>
<comment type="similarity">
    <text evidence="2">Belongs to the bacterial solute-binding protein 2 family.</text>
</comment>
<accession>A0A3A3EKM4</accession>
<dbReference type="GO" id="GO:0030246">
    <property type="term" value="F:carbohydrate binding"/>
    <property type="evidence" value="ECO:0007669"/>
    <property type="project" value="UniProtKB-ARBA"/>
</dbReference>
<dbReference type="InterPro" id="IPR028082">
    <property type="entry name" value="Peripla_BP_I"/>
</dbReference>
<dbReference type="Proteomes" id="UP000265938">
    <property type="component" value="Unassembled WGS sequence"/>
</dbReference>
<dbReference type="AlphaFoldDB" id="A0A3A3EKM4"/>
<gene>
    <name evidence="6" type="ORF">D4741_11265</name>
</gene>
<dbReference type="PANTHER" id="PTHR46847">
    <property type="entry name" value="D-ALLOSE-BINDING PERIPLASMIC PROTEIN-RELATED"/>
    <property type="match status" value="1"/>
</dbReference>
<name>A0A3A3EKM4_9GAMM</name>
<dbReference type="RefSeq" id="WP_119853030.1">
    <property type="nucleotide sequence ID" value="NZ_QYSE01000002.1"/>
</dbReference>
<protein>
    <submittedName>
        <fullName evidence="6">Sugar ABC transporter substrate-binding protein</fullName>
    </submittedName>
</protein>
<evidence type="ECO:0000313" key="6">
    <source>
        <dbReference type="EMBL" id="RJF35548.1"/>
    </source>
</evidence>
<organism evidence="6 7">
    <name type="scientific">Pseudoalteromonas gelatinilytica</name>
    <dbReference type="NCBI Taxonomy" id="1703256"/>
    <lineage>
        <taxon>Bacteria</taxon>
        <taxon>Pseudomonadati</taxon>
        <taxon>Pseudomonadota</taxon>
        <taxon>Gammaproteobacteria</taxon>
        <taxon>Alteromonadales</taxon>
        <taxon>Pseudoalteromonadaceae</taxon>
        <taxon>Pseudoalteromonas</taxon>
    </lineage>
</organism>
<reference evidence="6 7" key="1">
    <citation type="submission" date="2018-09" db="EMBL/GenBank/DDBJ databases">
        <title>Identification of marine bacteria producing industrial enzymes.</title>
        <authorList>
            <person name="Cheng T.H."/>
            <person name="Saidin J."/>
            <person name="Muhd D.D."/>
            <person name="Isa M.N.M."/>
            <person name="Bakar M.F.A."/>
            <person name="Ismail N."/>
        </authorList>
    </citation>
    <scope>NUCLEOTIDE SEQUENCE [LARGE SCALE GENOMIC DNA]</scope>
    <source>
        <strain evidence="6 7">MNAD 1.6</strain>
    </source>
</reference>
<dbReference type="Gene3D" id="3.40.50.2300">
    <property type="match status" value="2"/>
</dbReference>
<evidence type="ECO:0000313" key="7">
    <source>
        <dbReference type="Proteomes" id="UP000265938"/>
    </source>
</evidence>
<dbReference type="GO" id="GO:0055085">
    <property type="term" value="P:transmembrane transport"/>
    <property type="evidence" value="ECO:0007669"/>
    <property type="project" value="UniProtKB-ARBA"/>
</dbReference>